<dbReference type="WBParaSite" id="PS1159_v2.g14308.t1">
    <property type="protein sequence ID" value="PS1159_v2.g14308.t1"/>
    <property type="gene ID" value="PS1159_v2.g14308"/>
</dbReference>
<evidence type="ECO:0000313" key="2">
    <source>
        <dbReference type="WBParaSite" id="PS1159_v2.g14308.t1"/>
    </source>
</evidence>
<evidence type="ECO:0000313" key="1">
    <source>
        <dbReference type="Proteomes" id="UP000887580"/>
    </source>
</evidence>
<reference evidence="2" key="1">
    <citation type="submission" date="2022-11" db="UniProtKB">
        <authorList>
            <consortium name="WormBaseParasite"/>
        </authorList>
    </citation>
    <scope>IDENTIFICATION</scope>
</reference>
<name>A0AC35F694_9BILA</name>
<sequence length="226" mass="25959">MIFSEAVIFGKVSFGSDPYDDCLKMCEDKCGLNMTCYDQCIIDCAVKSQKTVIKQDPYDDSIKQDPYDDCLKMCEDKCGLNMTCYDQCIIDCAVKPQKPMIQQNVDFFSGVPQFQHQQCSKSTKIKQDPYDDCLKMCEDKCGLNMTCYDQCIIDCAVKLQKPMIQQNVDLFSDVPQFQHQQCSKICLKTCMMDCSSIDSFKCKKYCKSNCCPDLSKSDFEELYSRF</sequence>
<organism evidence="1 2">
    <name type="scientific">Panagrolaimus sp. PS1159</name>
    <dbReference type="NCBI Taxonomy" id="55785"/>
    <lineage>
        <taxon>Eukaryota</taxon>
        <taxon>Metazoa</taxon>
        <taxon>Ecdysozoa</taxon>
        <taxon>Nematoda</taxon>
        <taxon>Chromadorea</taxon>
        <taxon>Rhabditida</taxon>
        <taxon>Tylenchina</taxon>
        <taxon>Panagrolaimomorpha</taxon>
        <taxon>Panagrolaimoidea</taxon>
        <taxon>Panagrolaimidae</taxon>
        <taxon>Panagrolaimus</taxon>
    </lineage>
</organism>
<accession>A0AC35F694</accession>
<dbReference type="Proteomes" id="UP000887580">
    <property type="component" value="Unplaced"/>
</dbReference>
<protein>
    <submittedName>
        <fullName evidence="2">Uncharacterized protein</fullName>
    </submittedName>
</protein>
<proteinExistence type="predicted"/>